<feature type="non-terminal residue" evidence="1">
    <location>
        <position position="114"/>
    </location>
</feature>
<dbReference type="InterPro" id="IPR046724">
    <property type="entry name" value="DUF6616"/>
</dbReference>
<organism evidence="1 2">
    <name type="scientific">Kaistia nematophila</name>
    <dbReference type="NCBI Taxonomy" id="2994654"/>
    <lineage>
        <taxon>Bacteria</taxon>
        <taxon>Pseudomonadati</taxon>
        <taxon>Pseudomonadota</taxon>
        <taxon>Alphaproteobacteria</taxon>
        <taxon>Hyphomicrobiales</taxon>
        <taxon>Kaistiaceae</taxon>
        <taxon>Kaistia</taxon>
    </lineage>
</organism>
<dbReference type="RefSeq" id="WP_266341216.1">
    <property type="nucleotide sequence ID" value="NZ_JAPKNK010000016.1"/>
</dbReference>
<protein>
    <submittedName>
        <fullName evidence="1">Uncharacterized protein</fullName>
    </submittedName>
</protein>
<evidence type="ECO:0000313" key="2">
    <source>
        <dbReference type="Proteomes" id="UP001144805"/>
    </source>
</evidence>
<reference evidence="1" key="1">
    <citation type="submission" date="2022-11" db="EMBL/GenBank/DDBJ databases">
        <title>Biodiversity and phylogenetic relationships of bacteria.</title>
        <authorList>
            <person name="Machado R.A.R."/>
            <person name="Bhat A."/>
            <person name="Loulou A."/>
            <person name="Kallel S."/>
        </authorList>
    </citation>
    <scope>NUCLEOTIDE SEQUENCE</scope>
    <source>
        <strain evidence="1">K-TC2</strain>
    </source>
</reference>
<evidence type="ECO:0000313" key="1">
    <source>
        <dbReference type="EMBL" id="MCX5572255.1"/>
    </source>
</evidence>
<accession>A0A9X3IPS7</accession>
<dbReference type="Proteomes" id="UP001144805">
    <property type="component" value="Unassembled WGS sequence"/>
</dbReference>
<dbReference type="AlphaFoldDB" id="A0A9X3IPS7"/>
<dbReference type="Pfam" id="PF20321">
    <property type="entry name" value="DUF6616"/>
    <property type="match status" value="1"/>
</dbReference>
<keyword evidence="2" id="KW-1185">Reference proteome</keyword>
<dbReference type="EMBL" id="JAPKNK010000016">
    <property type="protein sequence ID" value="MCX5572255.1"/>
    <property type="molecule type" value="Genomic_DNA"/>
</dbReference>
<sequence length="114" mass="12116">MTQYLAELYSPKPAWIALDPADKQQFFEAIGAGMAALSELGIEALAFGETDATKLHPASQSFFAIWRLADEAALDALLDGIAASGWHDYFDTINAAGSATDLVRHMGRLAAATA</sequence>
<gene>
    <name evidence="1" type="ORF">OSH07_23840</name>
</gene>
<proteinExistence type="predicted"/>
<comment type="caution">
    <text evidence="1">The sequence shown here is derived from an EMBL/GenBank/DDBJ whole genome shotgun (WGS) entry which is preliminary data.</text>
</comment>
<name>A0A9X3IPS7_9HYPH</name>